<sequence>MGTRGSTGYCQVYSTENTEILWHFEDINSSSSDQTKLLLSDQLLDYFSISCSSITCLTLPSFPISDQIIMKLLSLVTMAACMVAPVMSMPIADESKPADGTSEVLIAFEDLIHTTSADAMHVLDVFANITKFDIESYDKTLEILASDFSQTITAIDHIVEDIAKATIPLSADNAKILANGFQTIQAVTANVTAAFDHLLNTEKGIADEIHEDISRTLDLTSQLVGVFVKAAPSILSYLATTATIYADVAQLLTDFSMIAAPLTAIAVKVLGLIALIV</sequence>
<dbReference type="Proteomes" id="UP000308005">
    <property type="component" value="Unassembled WGS sequence"/>
</dbReference>
<accession>A0A4V4KIQ1</accession>
<dbReference type="EMBL" id="QZBM01000342">
    <property type="protein sequence ID" value="THZ15921.1"/>
    <property type="molecule type" value="Genomic_DNA"/>
</dbReference>
<keyword evidence="1" id="KW-0812">Transmembrane</keyword>
<feature type="transmembrane region" description="Helical" evidence="1">
    <location>
        <begin position="258"/>
        <end position="276"/>
    </location>
</feature>
<proteinExistence type="predicted"/>
<dbReference type="AlphaFoldDB" id="A0A4V4KIQ1"/>
<organism evidence="2 3">
    <name type="scientific">Aureobasidium pullulans</name>
    <name type="common">Black yeast</name>
    <name type="synonym">Pullularia pullulans</name>
    <dbReference type="NCBI Taxonomy" id="5580"/>
    <lineage>
        <taxon>Eukaryota</taxon>
        <taxon>Fungi</taxon>
        <taxon>Dikarya</taxon>
        <taxon>Ascomycota</taxon>
        <taxon>Pezizomycotina</taxon>
        <taxon>Dothideomycetes</taxon>
        <taxon>Dothideomycetidae</taxon>
        <taxon>Dothideales</taxon>
        <taxon>Saccotheciaceae</taxon>
        <taxon>Aureobasidium</taxon>
    </lineage>
</organism>
<reference evidence="2 3" key="1">
    <citation type="submission" date="2018-10" db="EMBL/GenBank/DDBJ databases">
        <title>Fifty Aureobasidium pullulans genomes reveal a recombining polyextremotolerant generalist.</title>
        <authorList>
            <person name="Gostincar C."/>
            <person name="Turk M."/>
            <person name="Zajc J."/>
            <person name="Gunde-Cimerman N."/>
        </authorList>
    </citation>
    <scope>NUCLEOTIDE SEQUENCE [LARGE SCALE GENOMIC DNA]</scope>
    <source>
        <strain evidence="2 3">EXF-3863</strain>
    </source>
</reference>
<keyword evidence="1" id="KW-1133">Transmembrane helix</keyword>
<evidence type="ECO:0000256" key="1">
    <source>
        <dbReference type="SAM" id="Phobius"/>
    </source>
</evidence>
<keyword evidence="1" id="KW-0472">Membrane</keyword>
<comment type="caution">
    <text evidence="2">The sequence shown here is derived from an EMBL/GenBank/DDBJ whole genome shotgun (WGS) entry which is preliminary data.</text>
</comment>
<feature type="transmembrane region" description="Helical" evidence="1">
    <location>
        <begin position="223"/>
        <end position="246"/>
    </location>
</feature>
<name>A0A4V4KIQ1_AURPU</name>
<evidence type="ECO:0000313" key="2">
    <source>
        <dbReference type="EMBL" id="THZ15921.1"/>
    </source>
</evidence>
<evidence type="ECO:0000313" key="3">
    <source>
        <dbReference type="Proteomes" id="UP000308005"/>
    </source>
</evidence>
<gene>
    <name evidence="2" type="ORF">D6C91_06587</name>
</gene>
<protein>
    <submittedName>
        <fullName evidence="2">Uncharacterized protein</fullName>
    </submittedName>
</protein>